<dbReference type="Proteomes" id="UP000266673">
    <property type="component" value="Unassembled WGS sequence"/>
</dbReference>
<proteinExistence type="predicted"/>
<dbReference type="Pfam" id="PF07534">
    <property type="entry name" value="TLD"/>
    <property type="match status" value="1"/>
</dbReference>
<evidence type="ECO:0000313" key="3">
    <source>
        <dbReference type="Proteomes" id="UP000266673"/>
    </source>
</evidence>
<dbReference type="InterPro" id="IPR006571">
    <property type="entry name" value="TLDc_dom"/>
</dbReference>
<gene>
    <name evidence="2" type="ORF">C2G38_2028210</name>
</gene>
<reference evidence="2 3" key="1">
    <citation type="submission" date="2018-06" db="EMBL/GenBank/DDBJ databases">
        <title>Comparative genomics reveals the genomic features of Rhizophagus irregularis, R. cerebriforme, R. diaphanum and Gigaspora rosea, and their symbiotic lifestyle signature.</title>
        <authorList>
            <person name="Morin E."/>
            <person name="San Clemente H."/>
            <person name="Chen E.C.H."/>
            <person name="De La Providencia I."/>
            <person name="Hainaut M."/>
            <person name="Kuo A."/>
            <person name="Kohler A."/>
            <person name="Murat C."/>
            <person name="Tang N."/>
            <person name="Roy S."/>
            <person name="Loubradou J."/>
            <person name="Henrissat B."/>
            <person name="Grigoriev I.V."/>
            <person name="Corradi N."/>
            <person name="Roux C."/>
            <person name="Martin F.M."/>
        </authorList>
    </citation>
    <scope>NUCLEOTIDE SEQUENCE [LARGE SCALE GENOMIC DNA]</scope>
    <source>
        <strain evidence="2 3">DAOM 194757</strain>
    </source>
</reference>
<sequence length="366" mass="42796">MLIACEFLFEELAKYLEIHLTETKAHWLRLNFTRIYQKSFQNNKLQNLQKWCNDIVVKYPDKAFKSEGFSTLHESALVSLISRDDLQMEEVKIWNHVIEWGIAKNPELPPNLENWTNENFLTLKTTLQNCLPHISNSVQQYQQIFEKSLWKDIIKKFMTNQPISSKILPPRIILTPKLPSRNTEPFSTVINEEHAAEIASWVDKKANKYSITDNPYEFKLFLRGTRDGFTPNSFWKLCDKKTHLVVVIKVKGTDEILGGYNPIGWDKPDKGDFRKKCEDSFIFSLKNCTIQNSILSRVSNSETAIDCDITFGPGFGIGDLSMQNRNINKPYKRCWSHQYAYEKRIRNESVDFSMEEYEIFQITKKP</sequence>
<dbReference type="Gene3D" id="1.25.40.420">
    <property type="match status" value="1"/>
</dbReference>
<protein>
    <recommendedName>
        <fullName evidence="1">TLDc domain-containing protein</fullName>
    </recommendedName>
</protein>
<dbReference type="EMBL" id="QKWP01000053">
    <property type="protein sequence ID" value="RIB28890.1"/>
    <property type="molecule type" value="Genomic_DNA"/>
</dbReference>
<dbReference type="InterPro" id="IPR011705">
    <property type="entry name" value="BACK"/>
</dbReference>
<dbReference type="OrthoDB" id="5430411at2759"/>
<evidence type="ECO:0000259" key="1">
    <source>
        <dbReference type="PROSITE" id="PS51886"/>
    </source>
</evidence>
<keyword evidence="3" id="KW-1185">Reference proteome</keyword>
<organism evidence="2 3">
    <name type="scientific">Gigaspora rosea</name>
    <dbReference type="NCBI Taxonomy" id="44941"/>
    <lineage>
        <taxon>Eukaryota</taxon>
        <taxon>Fungi</taxon>
        <taxon>Fungi incertae sedis</taxon>
        <taxon>Mucoromycota</taxon>
        <taxon>Glomeromycotina</taxon>
        <taxon>Glomeromycetes</taxon>
        <taxon>Diversisporales</taxon>
        <taxon>Gigasporaceae</taxon>
        <taxon>Gigaspora</taxon>
    </lineage>
</organism>
<accession>A0A397W2E1</accession>
<dbReference type="PROSITE" id="PS51886">
    <property type="entry name" value="TLDC"/>
    <property type="match status" value="1"/>
</dbReference>
<feature type="domain" description="TLDc" evidence="1">
    <location>
        <begin position="188"/>
        <end position="363"/>
    </location>
</feature>
<evidence type="ECO:0000313" key="2">
    <source>
        <dbReference type="EMBL" id="RIB28890.1"/>
    </source>
</evidence>
<dbReference type="Pfam" id="PF07707">
    <property type="entry name" value="BACK"/>
    <property type="match status" value="1"/>
</dbReference>
<comment type="caution">
    <text evidence="2">The sequence shown here is derived from an EMBL/GenBank/DDBJ whole genome shotgun (WGS) entry which is preliminary data.</text>
</comment>
<name>A0A397W2E1_9GLOM</name>
<dbReference type="AlphaFoldDB" id="A0A397W2E1"/>